<dbReference type="AlphaFoldDB" id="W4HMH7"/>
<evidence type="ECO:0000313" key="2">
    <source>
        <dbReference type="Proteomes" id="UP000019063"/>
    </source>
</evidence>
<dbReference type="Gene3D" id="1.25.40.10">
    <property type="entry name" value="Tetratricopeptide repeat domain"/>
    <property type="match status" value="2"/>
</dbReference>
<dbReference type="Pfam" id="PF13432">
    <property type="entry name" value="TPR_16"/>
    <property type="match status" value="1"/>
</dbReference>
<dbReference type="RefSeq" id="WP_043842088.1">
    <property type="nucleotide sequence ID" value="NZ_AQQW01000002.1"/>
</dbReference>
<reference evidence="1 2" key="1">
    <citation type="journal article" date="2014" name="Antonie Van Leeuwenhoek">
        <title>Roseivivax atlanticus sp. nov., isolated from surface seawater of the Atlantic Ocean.</title>
        <authorList>
            <person name="Li G."/>
            <person name="Lai Q."/>
            <person name="Liu X."/>
            <person name="Sun F."/>
            <person name="Shao Z."/>
        </authorList>
    </citation>
    <scope>NUCLEOTIDE SEQUENCE [LARGE SCALE GENOMIC DNA]</scope>
    <source>
        <strain evidence="1 2">22II-s10s</strain>
    </source>
</reference>
<dbReference type="OrthoDB" id="7819234at2"/>
<organism evidence="1 2">
    <name type="scientific">Roseivivax marinus</name>
    <dbReference type="NCBI Taxonomy" id="1379903"/>
    <lineage>
        <taxon>Bacteria</taxon>
        <taxon>Pseudomonadati</taxon>
        <taxon>Pseudomonadota</taxon>
        <taxon>Alphaproteobacteria</taxon>
        <taxon>Rhodobacterales</taxon>
        <taxon>Roseobacteraceae</taxon>
        <taxon>Roseivivax</taxon>
    </lineage>
</organism>
<proteinExistence type="predicted"/>
<comment type="caution">
    <text evidence="1">The sequence shown here is derived from an EMBL/GenBank/DDBJ whole genome shotgun (WGS) entry which is preliminary data.</text>
</comment>
<dbReference type="eggNOG" id="COG0457">
    <property type="taxonomic scope" value="Bacteria"/>
</dbReference>
<dbReference type="Proteomes" id="UP000019063">
    <property type="component" value="Unassembled WGS sequence"/>
</dbReference>
<sequence length="292" mass="31629">MRHSILAVLVLAGATGLAGCEKLPFGKSSAQETVDRAFQGVNAVDGTGLNDVMLQSADPDEAVRYFQRSAGQEPDRIEFQRGLATSLVRADRTTEAIAAWDKVVAHPDAAPDDGVALADALIRAGEWERAQATLNAVPPTHETFRRYRLEAMIADVNEDWSKADSFYETAVGLTTTPANVLNNWGFSKLTRGEHREAERLFTDAIRQDSSLFTAKNNLMLARSAQGNYALPPIPMTQEERAELLHTLGLAAIKRGDVALGKGLLEDALETHPQHFEAAARALDALGQVASAR</sequence>
<dbReference type="PATRIC" id="fig|1317118.6.peg.689"/>
<dbReference type="STRING" id="1379903.ATO8_03351"/>
<name>W4HMH7_9RHOB</name>
<dbReference type="PROSITE" id="PS51257">
    <property type="entry name" value="PROKAR_LIPOPROTEIN"/>
    <property type="match status" value="1"/>
</dbReference>
<evidence type="ECO:0000313" key="1">
    <source>
        <dbReference type="EMBL" id="ETW13894.1"/>
    </source>
</evidence>
<keyword evidence="1" id="KW-0449">Lipoprotein</keyword>
<dbReference type="InterPro" id="IPR011990">
    <property type="entry name" value="TPR-like_helical_dom_sf"/>
</dbReference>
<gene>
    <name evidence="1" type="ORF">ATO8_03351</name>
</gene>
<accession>W4HMH7</accession>
<keyword evidence="2" id="KW-1185">Reference proteome</keyword>
<dbReference type="EMBL" id="AQQW01000002">
    <property type="protein sequence ID" value="ETW13894.1"/>
    <property type="molecule type" value="Genomic_DNA"/>
</dbReference>
<protein>
    <submittedName>
        <fullName evidence="1">Lipoprotein</fullName>
    </submittedName>
</protein>
<dbReference type="SUPFAM" id="SSF48452">
    <property type="entry name" value="TPR-like"/>
    <property type="match status" value="1"/>
</dbReference>